<keyword evidence="3" id="KW-0004">4Fe-4S</keyword>
<keyword evidence="4" id="KW-0479">Metal-binding</keyword>
<dbReference type="SMART" id="SM00790">
    <property type="entry name" value="AFOR_N"/>
    <property type="match status" value="1"/>
</dbReference>
<evidence type="ECO:0000256" key="2">
    <source>
        <dbReference type="ARBA" id="ARBA00011032"/>
    </source>
</evidence>
<proteinExistence type="inferred from homology"/>
<evidence type="ECO:0000256" key="8">
    <source>
        <dbReference type="ARBA" id="ARBA00049934"/>
    </source>
</evidence>
<keyword evidence="6" id="KW-0408">Iron</keyword>
<sequence>MGPVKLNEIKAVSYDRAEVIKGYTDRSLHINLADNDIRIDSIDAAVKDKFIGGKGYDLWFMWQAVKGTTKWNDPENALCISAGPLGGTPGYPGGGKSIVTTISPLTGAPIDSNVGGYFGPYKKFSGFDVITLTGKADQDVVILIDGIESRIKIFNAADLPDNAYDLSDALTRYFDEEKPVNVSVVTAGPGAENTFFGCLNFSWYDAGRKRVRYKQAGRGGTGTVLADKRIKAVVARYGAVSMKSNQPADLEALKTVTKTHAKEIHDLDPKQNRMALVGTTHLVPIMNDHDCLPTHNFKFGSHPGAAVIGEAVYEHIFDKGFDGCWRGCAVACSHGVKDFSPFTGPFKGTRVFVDGPEYETVAGCGSNLGIFDAHTILEINFYCDAYGMDTISVGTSIGFVMECFENKLITPDHTGGMDISFGNRLNTLELIHQMARGEGFGAIVGKGIRRMKQIFAEKFNADPAFMQDIGMESKGLEFSEYITKESLAQQGGYGLALKGPQHDEAWLIFLDMVHNFMPTFENKAEALHWFPMFRTWFGLCGLCKLPWNDIVPEDNKDTKEPAKVMKHIQWYADFFSAVTGKKTMPDDLIAMSEAVYNFQRIFNLKMGYGTREHDTLPYRAMGPVTVEEYESRSDRYDTQLTDTYGMDITGMDTAAKVAALRKERESQYEQLKDAVYDRRGWTRNGIPTKETVQRLGIDFPEVLEVLAENGIQ</sequence>
<comment type="similarity">
    <text evidence="2">Belongs to the AOR/FOR family.</text>
</comment>
<dbReference type="InterPro" id="IPR013984">
    <property type="entry name" value="Ald_Fedxn_OxRdtase_dom2"/>
</dbReference>
<name>A0A931CVF7_9BACT</name>
<evidence type="ECO:0000256" key="4">
    <source>
        <dbReference type="ARBA" id="ARBA00022723"/>
    </source>
</evidence>
<comment type="caution">
    <text evidence="10">The sequence shown here is derived from an EMBL/GenBank/DDBJ whole genome shotgun (WGS) entry which is preliminary data.</text>
</comment>
<organism evidence="10 11">
    <name type="scientific">Desulfotignum balticum</name>
    <dbReference type="NCBI Taxonomy" id="115781"/>
    <lineage>
        <taxon>Bacteria</taxon>
        <taxon>Pseudomonadati</taxon>
        <taxon>Thermodesulfobacteriota</taxon>
        <taxon>Desulfobacteria</taxon>
        <taxon>Desulfobacterales</taxon>
        <taxon>Desulfobacteraceae</taxon>
        <taxon>Desulfotignum</taxon>
    </lineage>
</organism>
<dbReference type="InterPro" id="IPR051919">
    <property type="entry name" value="W-dependent_AOR"/>
</dbReference>
<dbReference type="SUPFAM" id="SSF56228">
    <property type="entry name" value="Aldehyde ferredoxin oxidoreductase, N-terminal domain"/>
    <property type="match status" value="1"/>
</dbReference>
<keyword evidence="5" id="KW-0560">Oxidoreductase</keyword>
<evidence type="ECO:0000256" key="6">
    <source>
        <dbReference type="ARBA" id="ARBA00023004"/>
    </source>
</evidence>
<dbReference type="InterPro" id="IPR013983">
    <property type="entry name" value="Ald_Fedxn_OxRdtase_N"/>
</dbReference>
<evidence type="ECO:0000256" key="1">
    <source>
        <dbReference type="ARBA" id="ARBA00001966"/>
    </source>
</evidence>
<gene>
    <name evidence="10" type="ORF">H0S81_01215</name>
</gene>
<dbReference type="GO" id="GO:0016625">
    <property type="term" value="F:oxidoreductase activity, acting on the aldehyde or oxo group of donors, iron-sulfur protein as acceptor"/>
    <property type="evidence" value="ECO:0007669"/>
    <property type="project" value="InterPro"/>
</dbReference>
<dbReference type="Pfam" id="PF01314">
    <property type="entry name" value="AFOR_C"/>
    <property type="match status" value="1"/>
</dbReference>
<dbReference type="EMBL" id="JACCQK010000045">
    <property type="protein sequence ID" value="MBG0778539.1"/>
    <property type="molecule type" value="Genomic_DNA"/>
</dbReference>
<evidence type="ECO:0000256" key="5">
    <source>
        <dbReference type="ARBA" id="ARBA00023002"/>
    </source>
</evidence>
<evidence type="ECO:0000313" key="11">
    <source>
        <dbReference type="Proteomes" id="UP000706172"/>
    </source>
</evidence>
<dbReference type="InterPro" id="IPR013985">
    <property type="entry name" value="Ald_Fedxn_OxRdtase_dom3"/>
</dbReference>
<feature type="domain" description="Aldehyde ferredoxin oxidoreductase N-terminal" evidence="9">
    <location>
        <begin position="23"/>
        <end position="239"/>
    </location>
</feature>
<dbReference type="InterPro" id="IPR036503">
    <property type="entry name" value="Ald_Fedxn_OxRdtase_N_sf"/>
</dbReference>
<dbReference type="Gene3D" id="3.60.9.10">
    <property type="entry name" value="Aldehyde ferredoxin oxidoreductase, N-terminal domain"/>
    <property type="match status" value="1"/>
</dbReference>
<evidence type="ECO:0000313" key="10">
    <source>
        <dbReference type="EMBL" id="MBG0778539.1"/>
    </source>
</evidence>
<dbReference type="PANTHER" id="PTHR30038:SF7">
    <property type="entry name" value="TUNGSTEN-CONTAINING GLYCERALDEHYDE-3-PHOSPHATE:FERREDOXIN OXIDOREDUCTASE"/>
    <property type="match status" value="1"/>
</dbReference>
<evidence type="ECO:0000259" key="9">
    <source>
        <dbReference type="SMART" id="SM00790"/>
    </source>
</evidence>
<dbReference type="InterPro" id="IPR001203">
    <property type="entry name" value="OxRdtase_Ald_Fedxn_C"/>
</dbReference>
<dbReference type="InterPro" id="IPR036021">
    <property type="entry name" value="Tungsten_al_ferr_oxy-like_C"/>
</dbReference>
<dbReference type="Proteomes" id="UP000706172">
    <property type="component" value="Unassembled WGS sequence"/>
</dbReference>
<dbReference type="AlphaFoldDB" id="A0A931CVF7"/>
<comment type="cofactor">
    <cofactor evidence="8">
        <name>tungstopterin</name>
        <dbReference type="ChEBI" id="CHEBI:30402"/>
    </cofactor>
</comment>
<dbReference type="SUPFAM" id="SSF48310">
    <property type="entry name" value="Aldehyde ferredoxin oxidoreductase, C-terminal domains"/>
    <property type="match status" value="1"/>
</dbReference>
<dbReference type="GO" id="GO:0051539">
    <property type="term" value="F:4 iron, 4 sulfur cluster binding"/>
    <property type="evidence" value="ECO:0007669"/>
    <property type="project" value="UniProtKB-KW"/>
</dbReference>
<dbReference type="Gene3D" id="1.10.599.10">
    <property type="entry name" value="Aldehyde Ferredoxin Oxidoreductase Protein, subunit A, domain 3"/>
    <property type="match status" value="1"/>
</dbReference>
<comment type="cofactor">
    <cofactor evidence="1">
        <name>[4Fe-4S] cluster</name>
        <dbReference type="ChEBI" id="CHEBI:49883"/>
    </cofactor>
</comment>
<protein>
    <submittedName>
        <fullName evidence="10">Aldehyde:ferredoxin oxidoreductase</fullName>
    </submittedName>
</protein>
<dbReference type="Pfam" id="PF02730">
    <property type="entry name" value="AFOR_N"/>
    <property type="match status" value="1"/>
</dbReference>
<accession>A0A931CVF7</accession>
<evidence type="ECO:0000256" key="3">
    <source>
        <dbReference type="ARBA" id="ARBA00022485"/>
    </source>
</evidence>
<evidence type="ECO:0000256" key="7">
    <source>
        <dbReference type="ARBA" id="ARBA00023014"/>
    </source>
</evidence>
<reference evidence="10" key="1">
    <citation type="submission" date="2020-07" db="EMBL/GenBank/DDBJ databases">
        <title>Severe corrosion of carbon steel in oil field produced water can be linked to methanogenic archaea containing a special type of NiFe hydrogenase.</title>
        <authorList>
            <person name="Lahme S."/>
            <person name="Mand J."/>
            <person name="Longwell J."/>
            <person name="Smith R."/>
            <person name="Enning D."/>
        </authorList>
    </citation>
    <scope>NUCLEOTIDE SEQUENCE</scope>
    <source>
        <strain evidence="10">MIC098Bin6</strain>
    </source>
</reference>
<dbReference type="Gene3D" id="1.10.569.10">
    <property type="entry name" value="Aldehyde Ferredoxin Oxidoreductase Protein, subunit A, domain 2"/>
    <property type="match status" value="1"/>
</dbReference>
<dbReference type="GO" id="GO:0009055">
    <property type="term" value="F:electron transfer activity"/>
    <property type="evidence" value="ECO:0007669"/>
    <property type="project" value="InterPro"/>
</dbReference>
<keyword evidence="7" id="KW-0411">Iron-sulfur</keyword>
<dbReference type="GO" id="GO:0046872">
    <property type="term" value="F:metal ion binding"/>
    <property type="evidence" value="ECO:0007669"/>
    <property type="project" value="UniProtKB-KW"/>
</dbReference>
<dbReference type="PANTHER" id="PTHR30038">
    <property type="entry name" value="ALDEHYDE FERREDOXIN OXIDOREDUCTASE"/>
    <property type="match status" value="1"/>
</dbReference>